<dbReference type="RefSeq" id="WP_132075800.1">
    <property type="nucleotide sequence ID" value="NZ_SLVU01000008.1"/>
</dbReference>
<evidence type="ECO:0000313" key="1">
    <source>
        <dbReference type="EMBL" id="TCN30301.1"/>
    </source>
</evidence>
<protein>
    <submittedName>
        <fullName evidence="1">Uncharacterized protein</fullName>
    </submittedName>
</protein>
<organism evidence="1 2">
    <name type="scientific">Sinorhizobium americanum</name>
    <dbReference type="NCBI Taxonomy" id="194963"/>
    <lineage>
        <taxon>Bacteria</taxon>
        <taxon>Pseudomonadati</taxon>
        <taxon>Pseudomonadota</taxon>
        <taxon>Alphaproteobacteria</taxon>
        <taxon>Hyphomicrobiales</taxon>
        <taxon>Rhizobiaceae</taxon>
        <taxon>Sinorhizobium/Ensifer group</taxon>
        <taxon>Sinorhizobium</taxon>
    </lineage>
</organism>
<sequence>MTVAINTNRRPPAGLSRTAANLKEPAVRQGFLAGMTIYRLAAAFGVTEDVMRRYVAEHRRSWHAFEHSGIREDERRTVVYARAVRDTGSYDVKPISVPRISMHRAAMEAQI</sequence>
<dbReference type="EMBL" id="SLVU01000008">
    <property type="protein sequence ID" value="TCN30301.1"/>
    <property type="molecule type" value="Genomic_DNA"/>
</dbReference>
<proteinExistence type="predicted"/>
<reference evidence="1 2" key="1">
    <citation type="submission" date="2019-03" db="EMBL/GenBank/DDBJ databases">
        <title>Genomic Encyclopedia of Type Strains, Phase IV (KMG-V): Genome sequencing to study the core and pangenomes of soil and plant-associated prokaryotes.</title>
        <authorList>
            <person name="Whitman W."/>
        </authorList>
    </citation>
    <scope>NUCLEOTIDE SEQUENCE [LARGE SCALE GENOMIC DNA]</scope>
    <source>
        <strain evidence="1 2">23C40</strain>
    </source>
</reference>
<comment type="caution">
    <text evidence="1">The sequence shown here is derived from an EMBL/GenBank/DDBJ whole genome shotgun (WGS) entry which is preliminary data.</text>
</comment>
<name>A0A4R2BRQ1_9HYPH</name>
<gene>
    <name evidence="1" type="ORF">EV184_108175</name>
</gene>
<accession>A0A4R2BRQ1</accession>
<dbReference type="AlphaFoldDB" id="A0A4R2BRQ1"/>
<evidence type="ECO:0000313" key="2">
    <source>
        <dbReference type="Proteomes" id="UP000295043"/>
    </source>
</evidence>
<dbReference type="Proteomes" id="UP000295043">
    <property type="component" value="Unassembled WGS sequence"/>
</dbReference>